<evidence type="ECO:0000313" key="1">
    <source>
        <dbReference type="EMBL" id="KAF7566856.1"/>
    </source>
</evidence>
<dbReference type="RefSeq" id="XP_065960109.1">
    <property type="nucleotide sequence ID" value="XM_066110126.1"/>
</dbReference>
<reference evidence="1 2" key="1">
    <citation type="journal article" date="2018" name="BMC Genomics">
        <title>Comparative genomics of the wheat fungal pathogen Pyrenophora tritici-repentis reveals chromosomal variations and genome plasticity.</title>
        <authorList>
            <person name="Moolhuijzen P."/>
            <person name="See P.T."/>
            <person name="Hane J.K."/>
            <person name="Shi G."/>
            <person name="Liu Z."/>
            <person name="Oliver R.P."/>
            <person name="Moffat C.S."/>
        </authorList>
    </citation>
    <scope>NUCLEOTIDE SEQUENCE [LARGE SCALE GENOMIC DNA]</scope>
    <source>
        <strain evidence="1">M4</strain>
    </source>
</reference>
<proteinExistence type="predicted"/>
<dbReference type="Proteomes" id="UP000245464">
    <property type="component" value="Chromosome 9"/>
</dbReference>
<dbReference type="EMBL" id="NQIK02000009">
    <property type="protein sequence ID" value="KAF7566856.1"/>
    <property type="molecule type" value="Genomic_DNA"/>
</dbReference>
<accession>A0A316ZVH5</accession>
<sequence length="66" mass="7241">MFSELGDLLAPRRRKIGSQLLAALQCVRAWNAAGIKLPTSATSQLSDHDLEQLYNLTAWEQPSDSG</sequence>
<comment type="caution">
    <text evidence="1">The sequence shown here is derived from an EMBL/GenBank/DDBJ whole genome shotgun (WGS) entry which is preliminary data.</text>
</comment>
<dbReference type="KEGG" id="ptrr:90958170"/>
<gene>
    <name evidence="1" type="ORF">PtrM4_151760</name>
</gene>
<organism evidence="1 2">
    <name type="scientific">Pyrenophora tritici-repentis</name>
    <dbReference type="NCBI Taxonomy" id="45151"/>
    <lineage>
        <taxon>Eukaryota</taxon>
        <taxon>Fungi</taxon>
        <taxon>Dikarya</taxon>
        <taxon>Ascomycota</taxon>
        <taxon>Pezizomycotina</taxon>
        <taxon>Dothideomycetes</taxon>
        <taxon>Pleosporomycetidae</taxon>
        <taxon>Pleosporales</taxon>
        <taxon>Pleosporineae</taxon>
        <taxon>Pleosporaceae</taxon>
        <taxon>Pyrenophora</taxon>
    </lineage>
</organism>
<protein>
    <submittedName>
        <fullName evidence="1">Uncharacterized protein</fullName>
    </submittedName>
</protein>
<dbReference type="AlphaFoldDB" id="A0A316ZVH5"/>
<name>A0A316ZVH5_9PLEO</name>
<dbReference type="GeneID" id="90958170"/>
<evidence type="ECO:0000313" key="2">
    <source>
        <dbReference type="Proteomes" id="UP000245464"/>
    </source>
</evidence>